<comment type="caution">
    <text evidence="1">The sequence shown here is derived from an EMBL/GenBank/DDBJ whole genome shotgun (WGS) entry which is preliminary data.</text>
</comment>
<keyword evidence="2" id="KW-1185">Reference proteome</keyword>
<accession>A0A8K0E7W4</accession>
<reference evidence="1" key="1">
    <citation type="submission" date="2020-03" db="EMBL/GenBank/DDBJ databases">
        <title>A high-quality chromosome-level genome assembly of a woody plant with both climbing and erect habits, Rhamnella rubrinervis.</title>
        <authorList>
            <person name="Lu Z."/>
            <person name="Yang Y."/>
            <person name="Zhu X."/>
            <person name="Sun Y."/>
        </authorList>
    </citation>
    <scope>NUCLEOTIDE SEQUENCE</scope>
    <source>
        <strain evidence="1">BYM</strain>
        <tissue evidence="1">Leaf</tissue>
    </source>
</reference>
<name>A0A8K0E7W4_9ROSA</name>
<dbReference type="EMBL" id="VOIH02000007">
    <property type="protein sequence ID" value="KAF3441104.1"/>
    <property type="molecule type" value="Genomic_DNA"/>
</dbReference>
<dbReference type="AlphaFoldDB" id="A0A8K0E7W4"/>
<proteinExistence type="predicted"/>
<protein>
    <submittedName>
        <fullName evidence="1">Uncharacterized protein</fullName>
    </submittedName>
</protein>
<organism evidence="1 2">
    <name type="scientific">Rhamnella rubrinervis</name>
    <dbReference type="NCBI Taxonomy" id="2594499"/>
    <lineage>
        <taxon>Eukaryota</taxon>
        <taxon>Viridiplantae</taxon>
        <taxon>Streptophyta</taxon>
        <taxon>Embryophyta</taxon>
        <taxon>Tracheophyta</taxon>
        <taxon>Spermatophyta</taxon>
        <taxon>Magnoliopsida</taxon>
        <taxon>eudicotyledons</taxon>
        <taxon>Gunneridae</taxon>
        <taxon>Pentapetalae</taxon>
        <taxon>rosids</taxon>
        <taxon>fabids</taxon>
        <taxon>Rosales</taxon>
        <taxon>Rhamnaceae</taxon>
        <taxon>rhamnoid group</taxon>
        <taxon>Rhamneae</taxon>
        <taxon>Rhamnella</taxon>
    </lineage>
</organism>
<evidence type="ECO:0000313" key="1">
    <source>
        <dbReference type="EMBL" id="KAF3441104.1"/>
    </source>
</evidence>
<sequence length="103" mass="10438">MGVGVRAGMGMGGWVEGARKHRLLGLGAGRLGSTGGLGSGVIWGTLAYASVRGIRGVGGMPAHALEGVKRARVWGGSGEHDQVWGNRVARGVSKGSGAHQRSH</sequence>
<dbReference type="Proteomes" id="UP000796880">
    <property type="component" value="Unassembled WGS sequence"/>
</dbReference>
<evidence type="ECO:0000313" key="2">
    <source>
        <dbReference type="Proteomes" id="UP000796880"/>
    </source>
</evidence>
<gene>
    <name evidence="1" type="ORF">FNV43_RR15014</name>
</gene>